<proteinExistence type="predicted"/>
<dbReference type="OrthoDB" id="5196277at2"/>
<name>A0A420XVH5_9ACTN</name>
<dbReference type="AlphaFoldDB" id="A0A420XVH5"/>
<keyword evidence="2" id="KW-1185">Reference proteome</keyword>
<dbReference type="RefSeq" id="WP_121191611.1">
    <property type="nucleotide sequence ID" value="NZ_RBWV01000003.1"/>
</dbReference>
<evidence type="ECO:0000313" key="1">
    <source>
        <dbReference type="EMBL" id="RKS80659.1"/>
    </source>
</evidence>
<comment type="caution">
    <text evidence="1">The sequence shown here is derived from an EMBL/GenBank/DDBJ whole genome shotgun (WGS) entry which is preliminary data.</text>
</comment>
<gene>
    <name evidence="1" type="ORF">CLV35_0248</name>
</gene>
<dbReference type="EMBL" id="RBWV01000003">
    <property type="protein sequence ID" value="RKS80659.1"/>
    <property type="molecule type" value="Genomic_DNA"/>
</dbReference>
<dbReference type="InParanoid" id="A0A420XVH5"/>
<organism evidence="1 2">
    <name type="scientific">Motilibacter peucedani</name>
    <dbReference type="NCBI Taxonomy" id="598650"/>
    <lineage>
        <taxon>Bacteria</taxon>
        <taxon>Bacillati</taxon>
        <taxon>Actinomycetota</taxon>
        <taxon>Actinomycetes</taxon>
        <taxon>Motilibacterales</taxon>
        <taxon>Motilibacteraceae</taxon>
        <taxon>Motilibacter</taxon>
    </lineage>
</organism>
<reference evidence="1 2" key="1">
    <citation type="submission" date="2018-10" db="EMBL/GenBank/DDBJ databases">
        <title>Genomic Encyclopedia of Archaeal and Bacterial Type Strains, Phase II (KMG-II): from individual species to whole genera.</title>
        <authorList>
            <person name="Goeker M."/>
        </authorList>
    </citation>
    <scope>NUCLEOTIDE SEQUENCE [LARGE SCALE GENOMIC DNA]</scope>
    <source>
        <strain evidence="1 2">RP-AC37</strain>
    </source>
</reference>
<sequence>MTAGERLVTVLTTLAVPEEADPEDAAALLALAAESTALRVVHTTAVEGHLPAPGTTVTRGRQPRPWLVVALEENGAVLRDLAGSTVRVNYRGLSPDPVVAAEPGAVE</sequence>
<protein>
    <submittedName>
        <fullName evidence="1">Uncharacterized protein</fullName>
    </submittedName>
</protein>
<accession>A0A420XVH5</accession>
<dbReference type="Proteomes" id="UP000281955">
    <property type="component" value="Unassembled WGS sequence"/>
</dbReference>
<evidence type="ECO:0000313" key="2">
    <source>
        <dbReference type="Proteomes" id="UP000281955"/>
    </source>
</evidence>